<keyword evidence="4" id="KW-0964">Secreted</keyword>
<feature type="region of interest" description="Disordered" evidence="9">
    <location>
        <begin position="293"/>
        <end position="341"/>
    </location>
</feature>
<dbReference type="GO" id="GO:0004553">
    <property type="term" value="F:hydrolase activity, hydrolyzing O-glycosyl compounds"/>
    <property type="evidence" value="ECO:0007669"/>
    <property type="project" value="InterPro"/>
</dbReference>
<dbReference type="SUPFAM" id="SSF49899">
    <property type="entry name" value="Concanavalin A-like lectins/glucanases"/>
    <property type="match status" value="1"/>
</dbReference>
<dbReference type="InterPro" id="IPR035806">
    <property type="entry name" value="GH16_GRP_C"/>
</dbReference>
<evidence type="ECO:0000259" key="12">
    <source>
        <dbReference type="PROSITE" id="PS51969"/>
    </source>
</evidence>
<evidence type="ECO:0000313" key="14">
    <source>
        <dbReference type="Proteomes" id="UP001497472"/>
    </source>
</evidence>
<evidence type="ECO:0000313" key="13">
    <source>
        <dbReference type="EMBL" id="CAK1544887.1"/>
    </source>
</evidence>
<feature type="compositionally biased region" description="Low complexity" evidence="9">
    <location>
        <begin position="299"/>
        <end position="328"/>
    </location>
</feature>
<dbReference type="PROSITE" id="PS51762">
    <property type="entry name" value="GH16_2"/>
    <property type="match status" value="1"/>
</dbReference>
<feature type="domain" description="CBM39" evidence="12">
    <location>
        <begin position="20"/>
        <end position="119"/>
    </location>
</feature>
<dbReference type="GO" id="GO:0005975">
    <property type="term" value="P:carbohydrate metabolic process"/>
    <property type="evidence" value="ECO:0007669"/>
    <property type="project" value="InterPro"/>
</dbReference>
<dbReference type="InterPro" id="IPR031756">
    <property type="entry name" value="BGBP_N"/>
</dbReference>
<feature type="region of interest" description="Disordered" evidence="9">
    <location>
        <begin position="230"/>
        <end position="273"/>
    </location>
</feature>
<feature type="chain" id="PRO_5043965211" description="Beta-1,3-glucan-binding protein" evidence="10">
    <location>
        <begin position="20"/>
        <end position="675"/>
    </location>
</feature>
<dbReference type="Gene3D" id="2.60.40.2140">
    <property type="entry name" value="Beta-1,3-glucan-recognition protein, N-terminal domain"/>
    <property type="match status" value="1"/>
</dbReference>
<dbReference type="GO" id="GO:0002752">
    <property type="term" value="P:cell surface pattern recognition receptor signaling pathway"/>
    <property type="evidence" value="ECO:0007669"/>
    <property type="project" value="UniProtKB-ARBA"/>
</dbReference>
<dbReference type="GO" id="GO:0045087">
    <property type="term" value="P:innate immune response"/>
    <property type="evidence" value="ECO:0007669"/>
    <property type="project" value="UniProtKB-KW"/>
</dbReference>
<proteinExistence type="inferred from homology"/>
<feature type="domain" description="GH16" evidence="11">
    <location>
        <begin position="337"/>
        <end position="675"/>
    </location>
</feature>
<keyword evidence="14" id="KW-1185">Reference proteome</keyword>
<dbReference type="FunFam" id="2.60.120.200:FF:000235">
    <property type="entry name" value="Beta-1,3-glucan-binding protein"/>
    <property type="match status" value="1"/>
</dbReference>
<dbReference type="GO" id="GO:0030246">
    <property type="term" value="F:carbohydrate binding"/>
    <property type="evidence" value="ECO:0007669"/>
    <property type="project" value="InterPro"/>
</dbReference>
<dbReference type="InterPro" id="IPR000757">
    <property type="entry name" value="Beta-glucanase-like"/>
</dbReference>
<dbReference type="CDD" id="cd02179">
    <property type="entry name" value="GH16_beta_GRP"/>
    <property type="match status" value="1"/>
</dbReference>
<dbReference type="Pfam" id="PF15886">
    <property type="entry name" value="CBM39"/>
    <property type="match status" value="1"/>
</dbReference>
<comment type="caution">
    <text evidence="13">The sequence shown here is derived from an EMBL/GenBank/DDBJ whole genome shotgun (WGS) entry which is preliminary data.</text>
</comment>
<evidence type="ECO:0000256" key="10">
    <source>
        <dbReference type="SAM" id="SignalP"/>
    </source>
</evidence>
<sequence>MMEILKCAILCISFYLVHSYEVPRAKFQAIYPKGLKVSIQDDGFTLAAFHGKLNEEMDGLEGGTWSADISKAENGEWVFRDNNVELKIGDKIYFWTYIIKDGLGYRQDDGEWTVDGAAAICAKDGAGASGASTPRAVAGAAADAAGAAAGAASAAAGAASAAAGAASAAAGAIRAAAGATGAASAAVGAAAGADGAARRQGAGGAARKAGAGGATGAAVAAGSVTGSASLRRNRGSALGEPRGAGGTSPARDRNIASRVSGEPCESGGSGTLLSLESGWERCRSYVDELGNPVSVVDGTTAAPTTQPPSTTTETPTTTTEAPTTTTEAPKPKPTTEASQDPYKYPCEISLSKVTTPGFVCKGQLLFEDTFDGDIDKGRIWTPEIKMPGPPDYPFNVYLYDKNIRTRDGKLIIEPMTLESKYGDGFIWQALDLTLKCTGKIGTPDCYREAAGPEILPPIITGKINSKRSFSFKYGKIEVVAKMPLGNWLIPEIQLEPRFYEYGTRRYASGLLRIALVKGNVEFAKKLVGGPVMSDTEPFRSMYLKEKVGYDNWNKDYHNYTLVWKPDIIELFVDGDKYGEVDPGEGFYQEARKHHVRAASRWLTGSAMAPFDELFYISLGLRVGGIHEFPDAHNKPWKNRSAKAMLQFWQNRDEWFPTWFADTSPLRVDSVRVYAL</sequence>
<dbReference type="AlphaFoldDB" id="A0AAV1J682"/>
<evidence type="ECO:0008006" key="15">
    <source>
        <dbReference type="Google" id="ProtNLM"/>
    </source>
</evidence>
<comment type="subunit">
    <text evidence="3">Monomer.</text>
</comment>
<dbReference type="InterPro" id="IPR013320">
    <property type="entry name" value="ConA-like_dom_sf"/>
</dbReference>
<dbReference type="InterPro" id="IPR050546">
    <property type="entry name" value="Glycosyl_Hydrlase_16"/>
</dbReference>
<evidence type="ECO:0000256" key="4">
    <source>
        <dbReference type="ARBA" id="ARBA00022525"/>
    </source>
</evidence>
<gene>
    <name evidence="13" type="ORF">LNINA_LOCUS4595</name>
</gene>
<evidence type="ECO:0000256" key="9">
    <source>
        <dbReference type="SAM" id="MobiDB-lite"/>
    </source>
</evidence>
<evidence type="ECO:0000256" key="1">
    <source>
        <dbReference type="ARBA" id="ARBA00004613"/>
    </source>
</evidence>
<dbReference type="PROSITE" id="PS51969">
    <property type="entry name" value="CBM39"/>
    <property type="match status" value="1"/>
</dbReference>
<evidence type="ECO:0000256" key="7">
    <source>
        <dbReference type="ARBA" id="ARBA00022859"/>
    </source>
</evidence>
<keyword evidence="5" id="KW-0399">Innate immunity</keyword>
<keyword evidence="8" id="KW-0325">Glycoprotein</keyword>
<dbReference type="Gene3D" id="2.60.120.200">
    <property type="match status" value="1"/>
</dbReference>
<dbReference type="EMBL" id="CAVLEF010000006">
    <property type="protein sequence ID" value="CAK1544887.1"/>
    <property type="molecule type" value="Genomic_DNA"/>
</dbReference>
<dbReference type="InterPro" id="IPR043030">
    <property type="entry name" value="BGBP_N_sf"/>
</dbReference>
<comment type="similarity">
    <text evidence="2">Belongs to the insect beta-1,3-glucan binding protein family.</text>
</comment>
<accession>A0AAV1J682</accession>
<evidence type="ECO:0000259" key="11">
    <source>
        <dbReference type="PROSITE" id="PS51762"/>
    </source>
</evidence>
<feature type="signal peptide" evidence="10">
    <location>
        <begin position="1"/>
        <end position="19"/>
    </location>
</feature>
<dbReference type="PANTHER" id="PTHR10963">
    <property type="entry name" value="GLYCOSYL HYDROLASE-RELATED"/>
    <property type="match status" value="1"/>
</dbReference>
<evidence type="ECO:0000256" key="2">
    <source>
        <dbReference type="ARBA" id="ARBA00008781"/>
    </source>
</evidence>
<evidence type="ECO:0000256" key="3">
    <source>
        <dbReference type="ARBA" id="ARBA00011245"/>
    </source>
</evidence>
<evidence type="ECO:0000256" key="6">
    <source>
        <dbReference type="ARBA" id="ARBA00022729"/>
    </source>
</evidence>
<dbReference type="PANTHER" id="PTHR10963:SF60">
    <property type="entry name" value="GRAM-NEGATIVE BACTERIA-BINDING PROTEIN 1-RELATED"/>
    <property type="match status" value="1"/>
</dbReference>
<dbReference type="FunFam" id="2.60.40.2140:FF:000001">
    <property type="entry name" value="Beta-1,3-glucan-binding protein"/>
    <property type="match status" value="1"/>
</dbReference>
<evidence type="ECO:0000256" key="5">
    <source>
        <dbReference type="ARBA" id="ARBA00022588"/>
    </source>
</evidence>
<organism evidence="13 14">
    <name type="scientific">Leptosia nina</name>
    <dbReference type="NCBI Taxonomy" id="320188"/>
    <lineage>
        <taxon>Eukaryota</taxon>
        <taxon>Metazoa</taxon>
        <taxon>Ecdysozoa</taxon>
        <taxon>Arthropoda</taxon>
        <taxon>Hexapoda</taxon>
        <taxon>Insecta</taxon>
        <taxon>Pterygota</taxon>
        <taxon>Neoptera</taxon>
        <taxon>Endopterygota</taxon>
        <taxon>Lepidoptera</taxon>
        <taxon>Glossata</taxon>
        <taxon>Ditrysia</taxon>
        <taxon>Papilionoidea</taxon>
        <taxon>Pieridae</taxon>
        <taxon>Pierinae</taxon>
        <taxon>Leptosia</taxon>
    </lineage>
</organism>
<dbReference type="GO" id="GO:0005576">
    <property type="term" value="C:extracellular region"/>
    <property type="evidence" value="ECO:0007669"/>
    <property type="project" value="UniProtKB-SubCell"/>
</dbReference>
<keyword evidence="6 10" id="KW-0732">Signal</keyword>
<protein>
    <recommendedName>
        <fullName evidence="15">Beta-1,3-glucan-binding protein</fullName>
    </recommendedName>
</protein>
<keyword evidence="7" id="KW-0391">Immunity</keyword>
<comment type="subcellular location">
    <subcellularLocation>
        <location evidence="1">Secreted</location>
    </subcellularLocation>
</comment>
<dbReference type="GO" id="GO:0038187">
    <property type="term" value="F:pattern recognition receptor activity"/>
    <property type="evidence" value="ECO:0007669"/>
    <property type="project" value="UniProtKB-ARBA"/>
</dbReference>
<name>A0AAV1J682_9NEOP</name>
<dbReference type="Proteomes" id="UP001497472">
    <property type="component" value="Unassembled WGS sequence"/>
</dbReference>
<reference evidence="13 14" key="1">
    <citation type="submission" date="2023-11" db="EMBL/GenBank/DDBJ databases">
        <authorList>
            <person name="Okamura Y."/>
        </authorList>
    </citation>
    <scope>NUCLEOTIDE SEQUENCE [LARGE SCALE GENOMIC DNA]</scope>
</reference>
<evidence type="ECO:0000256" key="8">
    <source>
        <dbReference type="ARBA" id="ARBA00023180"/>
    </source>
</evidence>